<evidence type="ECO:0000313" key="3">
    <source>
        <dbReference type="Proteomes" id="UP000559027"/>
    </source>
</evidence>
<dbReference type="Proteomes" id="UP000559027">
    <property type="component" value="Unassembled WGS sequence"/>
</dbReference>
<sequence>MDDAVGPSQVKDEEYFFEDGNCVFWVEGVLFNLHRTILRRNSTFFHNLFSLPKAADGANGQSNDQPIVCHDPVPTFRAWCCALYAGFNNLQPEDLDKEKVAHIGLMAHKYGCDAMENWAKDTFLTKLEDEEEDFTNECLEYWLRVATQCYWPRNVVAVSESRLLDSISEENPHHLRDVIRIADNVESEGLKARAYYQFLRCHEWSLSPPQRADRAAGGFTFMLANAATIPWFEPLTFLTDSQKLRLHHGYIALSALRDQMRRMPSVDIDCSCTARLRKRWAQEGEKMSLDWFYLDPKEFLQSMRYKLEPWVCDNHEPGVACGLAMFRSQVDGFLDTFDDNLVRFFPKHF</sequence>
<dbReference type="Gene3D" id="3.30.710.10">
    <property type="entry name" value="Potassium Channel Kv1.1, Chain A"/>
    <property type="match status" value="1"/>
</dbReference>
<protein>
    <recommendedName>
        <fullName evidence="1">BTB domain-containing protein</fullName>
    </recommendedName>
</protein>
<comment type="caution">
    <text evidence="2">The sequence shown here is derived from an EMBL/GenBank/DDBJ whole genome shotgun (WGS) entry which is preliminary data.</text>
</comment>
<dbReference type="AlphaFoldDB" id="A0A8H5LKJ0"/>
<feature type="domain" description="BTB" evidence="1">
    <location>
        <begin position="20"/>
        <end position="50"/>
    </location>
</feature>
<dbReference type="InterPro" id="IPR011333">
    <property type="entry name" value="SKP1/BTB/POZ_sf"/>
</dbReference>
<keyword evidence="3" id="KW-1185">Reference proteome</keyword>
<name>A0A8H5LKJ0_9AGAR</name>
<dbReference type="OrthoDB" id="2367075at2759"/>
<evidence type="ECO:0000313" key="2">
    <source>
        <dbReference type="EMBL" id="KAF5360711.1"/>
    </source>
</evidence>
<accession>A0A8H5LKJ0</accession>
<dbReference type="SUPFAM" id="SSF54695">
    <property type="entry name" value="POZ domain"/>
    <property type="match status" value="1"/>
</dbReference>
<dbReference type="InterPro" id="IPR000210">
    <property type="entry name" value="BTB/POZ_dom"/>
</dbReference>
<evidence type="ECO:0000259" key="1">
    <source>
        <dbReference type="PROSITE" id="PS50097"/>
    </source>
</evidence>
<reference evidence="2 3" key="1">
    <citation type="journal article" date="2020" name="ISME J.">
        <title>Uncovering the hidden diversity of litter-decomposition mechanisms in mushroom-forming fungi.</title>
        <authorList>
            <person name="Floudas D."/>
            <person name="Bentzer J."/>
            <person name="Ahren D."/>
            <person name="Johansson T."/>
            <person name="Persson P."/>
            <person name="Tunlid A."/>
        </authorList>
    </citation>
    <scope>NUCLEOTIDE SEQUENCE [LARGE SCALE GENOMIC DNA]</scope>
    <source>
        <strain evidence="2 3">CBS 146.42</strain>
    </source>
</reference>
<dbReference type="EMBL" id="JAACJO010000003">
    <property type="protein sequence ID" value="KAF5360711.1"/>
    <property type="molecule type" value="Genomic_DNA"/>
</dbReference>
<proteinExistence type="predicted"/>
<gene>
    <name evidence="2" type="ORF">D9756_005036</name>
</gene>
<organism evidence="2 3">
    <name type="scientific">Leucocoprinus leucothites</name>
    <dbReference type="NCBI Taxonomy" id="201217"/>
    <lineage>
        <taxon>Eukaryota</taxon>
        <taxon>Fungi</taxon>
        <taxon>Dikarya</taxon>
        <taxon>Basidiomycota</taxon>
        <taxon>Agaricomycotina</taxon>
        <taxon>Agaricomycetes</taxon>
        <taxon>Agaricomycetidae</taxon>
        <taxon>Agaricales</taxon>
        <taxon>Agaricineae</taxon>
        <taxon>Agaricaceae</taxon>
        <taxon>Leucocoprinus</taxon>
    </lineage>
</organism>
<dbReference type="PROSITE" id="PS50097">
    <property type="entry name" value="BTB"/>
    <property type="match status" value="1"/>
</dbReference>